<comment type="caution">
    <text evidence="7">The sequence shown here is derived from an EMBL/GenBank/DDBJ whole genome shotgun (WGS) entry which is preliminary data.</text>
</comment>
<dbReference type="RefSeq" id="WP_123401945.1">
    <property type="nucleotide sequence ID" value="NZ_RJVI01000003.1"/>
</dbReference>
<evidence type="ECO:0000256" key="4">
    <source>
        <dbReference type="PROSITE-ProRule" id="PRU00433"/>
    </source>
</evidence>
<evidence type="ECO:0000313" key="7">
    <source>
        <dbReference type="EMBL" id="ROR29526.1"/>
    </source>
</evidence>
<dbReference type="Gene3D" id="2.140.10.20">
    <property type="entry name" value="C-terminal (heme d1) domain of cytochrome cd1-nitrite reductase"/>
    <property type="match status" value="1"/>
</dbReference>
<dbReference type="CDD" id="cd20777">
    <property type="entry name" value="8prop_heme-binding_NirN"/>
    <property type="match status" value="1"/>
</dbReference>
<keyword evidence="1 4" id="KW-0349">Heme</keyword>
<dbReference type="Proteomes" id="UP000276634">
    <property type="component" value="Unassembled WGS sequence"/>
</dbReference>
<dbReference type="InterPro" id="IPR051200">
    <property type="entry name" value="Host-pathogen_enzymatic-act"/>
</dbReference>
<protein>
    <submittedName>
        <fullName evidence="7">Mono/diheme cytochrome c family protein</fullName>
    </submittedName>
</protein>
<dbReference type="OrthoDB" id="5290932at2"/>
<evidence type="ECO:0000259" key="6">
    <source>
        <dbReference type="PROSITE" id="PS51007"/>
    </source>
</evidence>
<dbReference type="GO" id="GO:0020037">
    <property type="term" value="F:heme binding"/>
    <property type="evidence" value="ECO:0007669"/>
    <property type="project" value="InterPro"/>
</dbReference>
<dbReference type="GO" id="GO:0046872">
    <property type="term" value="F:metal ion binding"/>
    <property type="evidence" value="ECO:0007669"/>
    <property type="project" value="UniProtKB-KW"/>
</dbReference>
<feature type="signal peptide" evidence="5">
    <location>
        <begin position="1"/>
        <end position="19"/>
    </location>
</feature>
<dbReference type="EMBL" id="RJVI01000003">
    <property type="protein sequence ID" value="ROR29526.1"/>
    <property type="molecule type" value="Genomic_DNA"/>
</dbReference>
<dbReference type="InterPro" id="IPR003143">
    <property type="entry name" value="Cyt_cd1_C_sf"/>
</dbReference>
<evidence type="ECO:0000256" key="3">
    <source>
        <dbReference type="ARBA" id="ARBA00023004"/>
    </source>
</evidence>
<evidence type="ECO:0000256" key="1">
    <source>
        <dbReference type="ARBA" id="ARBA00022617"/>
    </source>
</evidence>
<dbReference type="PANTHER" id="PTHR47197:SF3">
    <property type="entry name" value="DIHYDRO-HEME D1 DEHYDROGENASE"/>
    <property type="match status" value="1"/>
</dbReference>
<dbReference type="SUPFAM" id="SSF46626">
    <property type="entry name" value="Cytochrome c"/>
    <property type="match status" value="1"/>
</dbReference>
<dbReference type="Pfam" id="PF02239">
    <property type="entry name" value="Cytochrom_D1"/>
    <property type="match status" value="2"/>
</dbReference>
<reference evidence="7 8" key="1">
    <citation type="submission" date="2018-11" db="EMBL/GenBank/DDBJ databases">
        <title>Genomic Encyclopedia of Type Strains, Phase IV (KMG-IV): sequencing the most valuable type-strain genomes for metagenomic binning, comparative biology and taxonomic classification.</title>
        <authorList>
            <person name="Goeker M."/>
        </authorList>
    </citation>
    <scope>NUCLEOTIDE SEQUENCE [LARGE SCALE GENOMIC DNA]</scope>
    <source>
        <strain evidence="7 8">DSM 100275</strain>
    </source>
</reference>
<organism evidence="7 8">
    <name type="scientific">Inmirania thermothiophila</name>
    <dbReference type="NCBI Taxonomy" id="1750597"/>
    <lineage>
        <taxon>Bacteria</taxon>
        <taxon>Pseudomonadati</taxon>
        <taxon>Pseudomonadota</taxon>
        <taxon>Gammaproteobacteria</taxon>
        <taxon>Chromatiales</taxon>
        <taxon>Ectothiorhodospiraceae</taxon>
        <taxon>Inmirania</taxon>
    </lineage>
</organism>
<dbReference type="GO" id="GO:0009055">
    <property type="term" value="F:electron transfer activity"/>
    <property type="evidence" value="ECO:0007669"/>
    <property type="project" value="InterPro"/>
</dbReference>
<feature type="domain" description="Cytochrome c" evidence="6">
    <location>
        <begin position="16"/>
        <end position="98"/>
    </location>
</feature>
<dbReference type="InterPro" id="IPR009056">
    <property type="entry name" value="Cyt_c-like_dom"/>
</dbReference>
<proteinExistence type="predicted"/>
<evidence type="ECO:0000313" key="8">
    <source>
        <dbReference type="Proteomes" id="UP000276634"/>
    </source>
</evidence>
<keyword evidence="2 4" id="KW-0479">Metal-binding</keyword>
<dbReference type="AlphaFoldDB" id="A0A3N1XSA8"/>
<dbReference type="Pfam" id="PF13442">
    <property type="entry name" value="Cytochrome_CBB3"/>
    <property type="match status" value="1"/>
</dbReference>
<keyword evidence="5" id="KW-0732">Signal</keyword>
<sequence length="521" mass="57428">MRWPERLAALALAAAAAVAQGTPDAAALYQTHCASCHGADRLGGMGPALVPENLGRLSPEKAARVIAEGRAATQMPAFGDRLGADEIEALARWIFAPPPAPPAWDAARIEATRRVLVPPERLAKAPRHGADPLNLFVVVELGDHHISILDGDRLEVIARLPTPRAVHGGPKFSPDGRFVYVASRDGWIIKVDLWGLERVAEVRAGINTRNLAVSDDGRYVMVGNYLPHTLVVLDAADLRPLRVIPVVGRDGTSSRVSAVYVAPPRGSFIAALKDVREIWEIPYSSRAEALPVYEGPMHDYRADSGEAPPLAEGAFPVRRIPVGTFLDDFLFDPEYRFLIGASRQSRTARVVHLAVGREIARIDLPGLPHLASGITWRWRGRRVMATPNLREGVVTVVDLQDWKVVRRISTLGPGFFLRSHEKSRYAWVDVFFGKDRDVVQVIDKERLEVAATLRPAPGKTAAHVEFDRHGRYALVSVWDMDGAVVVYDARTLQEVKRLPMRKPSGKYNVWNKITRSEGTSH</sequence>
<name>A0A3N1XSA8_9GAMM</name>
<keyword evidence="3 4" id="KW-0408">Iron</keyword>
<feature type="chain" id="PRO_5017987610" evidence="5">
    <location>
        <begin position="20"/>
        <end position="521"/>
    </location>
</feature>
<dbReference type="Gene3D" id="1.10.760.10">
    <property type="entry name" value="Cytochrome c-like domain"/>
    <property type="match status" value="1"/>
</dbReference>
<dbReference type="PANTHER" id="PTHR47197">
    <property type="entry name" value="PROTEIN NIRF"/>
    <property type="match status" value="1"/>
</dbReference>
<dbReference type="InterPro" id="IPR036909">
    <property type="entry name" value="Cyt_c-like_dom_sf"/>
</dbReference>
<dbReference type="PROSITE" id="PS51007">
    <property type="entry name" value="CYTC"/>
    <property type="match status" value="1"/>
</dbReference>
<dbReference type="SUPFAM" id="SSF51004">
    <property type="entry name" value="C-terminal (heme d1) domain of cytochrome cd1-nitrite reductase"/>
    <property type="match status" value="1"/>
</dbReference>
<keyword evidence="8" id="KW-1185">Reference proteome</keyword>
<accession>A0A3N1XSA8</accession>
<dbReference type="InterPro" id="IPR011048">
    <property type="entry name" value="Haem_d1_sf"/>
</dbReference>
<gene>
    <name evidence="7" type="ORF">EDC57_2196</name>
</gene>
<evidence type="ECO:0000256" key="5">
    <source>
        <dbReference type="SAM" id="SignalP"/>
    </source>
</evidence>
<evidence type="ECO:0000256" key="2">
    <source>
        <dbReference type="ARBA" id="ARBA00022723"/>
    </source>
</evidence>